<protein>
    <submittedName>
        <fullName evidence="3">Uncharacterized protein</fullName>
    </submittedName>
</protein>
<dbReference type="EMBL" id="MU251247">
    <property type="protein sequence ID" value="KAG9256538.1"/>
    <property type="molecule type" value="Genomic_DNA"/>
</dbReference>
<comment type="caution">
    <text evidence="3">The sequence shown here is derived from an EMBL/GenBank/DDBJ whole genome shotgun (WGS) entry which is preliminary data.</text>
</comment>
<keyword evidence="2" id="KW-0472">Membrane</keyword>
<feature type="compositionally biased region" description="Basic and acidic residues" evidence="1">
    <location>
        <begin position="32"/>
        <end position="41"/>
    </location>
</feature>
<dbReference type="InterPro" id="IPR021709">
    <property type="entry name" value="DUF3292"/>
</dbReference>
<feature type="compositionally biased region" description="Basic and acidic residues" evidence="1">
    <location>
        <begin position="293"/>
        <end position="313"/>
    </location>
</feature>
<dbReference type="Pfam" id="PF11696">
    <property type="entry name" value="DUF3292"/>
    <property type="match status" value="1"/>
</dbReference>
<dbReference type="GeneID" id="70295639"/>
<feature type="compositionally biased region" description="Basic and acidic residues" evidence="1">
    <location>
        <begin position="238"/>
        <end position="247"/>
    </location>
</feature>
<feature type="region of interest" description="Disordered" evidence="1">
    <location>
        <begin position="1"/>
        <end position="43"/>
    </location>
</feature>
<accession>A0A9P7ZQP4</accession>
<feature type="region of interest" description="Disordered" evidence="1">
    <location>
        <begin position="266"/>
        <end position="320"/>
    </location>
</feature>
<dbReference type="PANTHER" id="PTHR38694:SF1">
    <property type="entry name" value="PEROXIN DOMAIN-CONTAINING PROTEIN"/>
    <property type="match status" value="1"/>
</dbReference>
<dbReference type="PANTHER" id="PTHR38694">
    <property type="entry name" value="CONSERVED EXPRESSED PROTEIN"/>
    <property type="match status" value="1"/>
</dbReference>
<evidence type="ECO:0000256" key="2">
    <source>
        <dbReference type="SAM" id="Phobius"/>
    </source>
</evidence>
<dbReference type="Proteomes" id="UP000887229">
    <property type="component" value="Unassembled WGS sequence"/>
</dbReference>
<reference evidence="3" key="1">
    <citation type="journal article" date="2021" name="IMA Fungus">
        <title>Genomic characterization of three marine fungi, including Emericellopsis atlantica sp. nov. with signatures of a generalist lifestyle and marine biomass degradation.</title>
        <authorList>
            <person name="Hagestad O.C."/>
            <person name="Hou L."/>
            <person name="Andersen J.H."/>
            <person name="Hansen E.H."/>
            <person name="Altermark B."/>
            <person name="Li C."/>
            <person name="Kuhnert E."/>
            <person name="Cox R.J."/>
            <person name="Crous P.W."/>
            <person name="Spatafora J.W."/>
            <person name="Lail K."/>
            <person name="Amirebrahimi M."/>
            <person name="Lipzen A."/>
            <person name="Pangilinan J."/>
            <person name="Andreopoulos W."/>
            <person name="Hayes R.D."/>
            <person name="Ng V."/>
            <person name="Grigoriev I.V."/>
            <person name="Jackson S.A."/>
            <person name="Sutton T.D.S."/>
            <person name="Dobson A.D.W."/>
            <person name="Rama T."/>
        </authorList>
    </citation>
    <scope>NUCLEOTIDE SEQUENCE</scope>
    <source>
        <strain evidence="3">TS7</strain>
    </source>
</reference>
<keyword evidence="2" id="KW-1133">Transmembrane helix</keyword>
<feature type="region of interest" description="Disordered" evidence="1">
    <location>
        <begin position="215"/>
        <end position="247"/>
    </location>
</feature>
<name>A0A9P7ZQP4_9HYPO</name>
<evidence type="ECO:0000313" key="3">
    <source>
        <dbReference type="EMBL" id="KAG9256538.1"/>
    </source>
</evidence>
<proteinExistence type="predicted"/>
<organism evidence="3 4">
    <name type="scientific">Emericellopsis atlantica</name>
    <dbReference type="NCBI Taxonomy" id="2614577"/>
    <lineage>
        <taxon>Eukaryota</taxon>
        <taxon>Fungi</taxon>
        <taxon>Dikarya</taxon>
        <taxon>Ascomycota</taxon>
        <taxon>Pezizomycotina</taxon>
        <taxon>Sordariomycetes</taxon>
        <taxon>Hypocreomycetidae</taxon>
        <taxon>Hypocreales</taxon>
        <taxon>Bionectriaceae</taxon>
        <taxon>Emericellopsis</taxon>
    </lineage>
</organism>
<feature type="compositionally biased region" description="Pro residues" evidence="1">
    <location>
        <begin position="444"/>
        <end position="458"/>
    </location>
</feature>
<gene>
    <name evidence="3" type="ORF">F5Z01DRAFT_671795</name>
</gene>
<sequence length="675" mass="73912">MATSRLDQATPDPILSQPPTNDAAAGEQPQIVEKHEEDHPTASHALAEEAISTETEEQGVSQMDHDHTEVKNLGWNDEGIPKPLVGGIENEELWTLVRRFNKQIFHVKSIEEPPLANLDMNIADGEEFSPEKLRAQLERMYMVVLVSLLSFWKHIVRLRSWREQKRTWAFLGVYALAWLLDILVPTIVGFLMVLIVYPPSRSYCFPPAPPSLINTNTGGLQKPPAGVLGSDDSMTGAPEKHEGEAVEQEAHSFVTSISTLVISTAAGKHPQGDPEHDKSNNAPDPTEITADVAHARDKSNGDESTHEHDRTKEPVSSAVWSQARPVMHAMADFVDTWERFGNALNATPPFPRQRPRLTLAACLLPMLVGSYFTTSYMLLKGMGFAVGFGFFGDPIMTPAIRFLHDKVPNWSKYLELRHTVLRGIPTNVQLVVTLLRIGEKNQAPIPPPPASDVPPPVEAHPTAGQDLDHLAVTEEELDHAVKPSENPPEEDANEGAVAGADAYDDLGKQKPKKGRRILNLLKGTAKGGIQTALTADKAKAKVGAKHAKNRLGAVKGSNSWPPRGPVTFPARCRGKKGHAYITSNATTPALSWTASIDDVNPAWTVAIADISDLKKIGGLGWKSKLMVGWATGKEIVDGMIIRTKSGEEFQLTAVTIRDDLFNRIIAMGSQMWEAW</sequence>
<keyword evidence="4" id="KW-1185">Reference proteome</keyword>
<dbReference type="AlphaFoldDB" id="A0A9P7ZQP4"/>
<feature type="transmembrane region" description="Helical" evidence="2">
    <location>
        <begin position="140"/>
        <end position="156"/>
    </location>
</feature>
<keyword evidence="2" id="KW-0812">Transmembrane</keyword>
<evidence type="ECO:0000313" key="4">
    <source>
        <dbReference type="Proteomes" id="UP000887229"/>
    </source>
</evidence>
<evidence type="ECO:0000256" key="1">
    <source>
        <dbReference type="SAM" id="MobiDB-lite"/>
    </source>
</evidence>
<feature type="transmembrane region" description="Helical" evidence="2">
    <location>
        <begin position="168"/>
        <end position="197"/>
    </location>
</feature>
<dbReference type="RefSeq" id="XP_046120462.1">
    <property type="nucleotide sequence ID" value="XM_046264736.1"/>
</dbReference>
<feature type="compositionally biased region" description="Basic and acidic residues" evidence="1">
    <location>
        <begin position="270"/>
        <end position="279"/>
    </location>
</feature>
<feature type="region of interest" description="Disordered" evidence="1">
    <location>
        <begin position="442"/>
        <end position="463"/>
    </location>
</feature>
<dbReference type="OrthoDB" id="1708389at2759"/>
<feature type="transmembrane region" description="Helical" evidence="2">
    <location>
        <begin position="357"/>
        <end position="378"/>
    </location>
</feature>